<protein>
    <submittedName>
        <fullName evidence="1">3911_t:CDS:1</fullName>
    </submittedName>
</protein>
<proteinExistence type="predicted"/>
<organism evidence="1 2">
    <name type="scientific">Acaulospora morrowiae</name>
    <dbReference type="NCBI Taxonomy" id="94023"/>
    <lineage>
        <taxon>Eukaryota</taxon>
        <taxon>Fungi</taxon>
        <taxon>Fungi incertae sedis</taxon>
        <taxon>Mucoromycota</taxon>
        <taxon>Glomeromycotina</taxon>
        <taxon>Glomeromycetes</taxon>
        <taxon>Diversisporales</taxon>
        <taxon>Acaulosporaceae</taxon>
        <taxon>Acaulospora</taxon>
    </lineage>
</organism>
<dbReference type="EMBL" id="CAJVPV010003986">
    <property type="protein sequence ID" value="CAG8564159.1"/>
    <property type="molecule type" value="Genomic_DNA"/>
</dbReference>
<sequence>MYDILGGMISIVGVSNKPMSFNNSINSSPNVKTQTWDNADINHRAFILLPVWFLSKEVKEVRTIVKLQATGRNEVQVDIVAEVVTDEPTETSQQ</sequence>
<evidence type="ECO:0000313" key="2">
    <source>
        <dbReference type="Proteomes" id="UP000789342"/>
    </source>
</evidence>
<accession>A0A9N9FW23</accession>
<reference evidence="1" key="1">
    <citation type="submission" date="2021-06" db="EMBL/GenBank/DDBJ databases">
        <authorList>
            <person name="Kallberg Y."/>
            <person name="Tangrot J."/>
            <person name="Rosling A."/>
        </authorList>
    </citation>
    <scope>NUCLEOTIDE SEQUENCE</scope>
    <source>
        <strain evidence="1">CL551</strain>
    </source>
</reference>
<dbReference type="OrthoDB" id="2400153at2759"/>
<name>A0A9N9FW23_9GLOM</name>
<evidence type="ECO:0000313" key="1">
    <source>
        <dbReference type="EMBL" id="CAG8564159.1"/>
    </source>
</evidence>
<dbReference type="AlphaFoldDB" id="A0A9N9FW23"/>
<gene>
    <name evidence="1" type="ORF">AMORRO_LOCUS6160</name>
</gene>
<dbReference type="Proteomes" id="UP000789342">
    <property type="component" value="Unassembled WGS sequence"/>
</dbReference>
<comment type="caution">
    <text evidence="1">The sequence shown here is derived from an EMBL/GenBank/DDBJ whole genome shotgun (WGS) entry which is preliminary data.</text>
</comment>
<keyword evidence="2" id="KW-1185">Reference proteome</keyword>